<dbReference type="AlphaFoldDB" id="N6URX7"/>
<feature type="non-terminal residue" evidence="1">
    <location>
        <position position="1"/>
    </location>
</feature>
<proteinExistence type="predicted"/>
<dbReference type="Proteomes" id="UP000030742">
    <property type="component" value="Unassembled WGS sequence"/>
</dbReference>
<dbReference type="EMBL" id="KB740088">
    <property type="protein sequence ID" value="ENN81487.1"/>
    <property type="molecule type" value="Genomic_DNA"/>
</dbReference>
<dbReference type="GO" id="GO:0003676">
    <property type="term" value="F:nucleic acid binding"/>
    <property type="evidence" value="ECO:0007669"/>
    <property type="project" value="InterPro"/>
</dbReference>
<dbReference type="PANTHER" id="PTHR47326:SF1">
    <property type="entry name" value="HTH PSQ-TYPE DOMAIN-CONTAINING PROTEIN"/>
    <property type="match status" value="1"/>
</dbReference>
<evidence type="ECO:0000313" key="2">
    <source>
        <dbReference type="EMBL" id="ERL95386.1"/>
    </source>
</evidence>
<accession>N6URX7</accession>
<dbReference type="InterPro" id="IPR036397">
    <property type="entry name" value="RNaseH_sf"/>
</dbReference>
<sequence>MHYWSEQNPHCMRQVEQQNRWSLNLGGCPAHYNRNIRQYLDEKFSIRVIRRESLFLWQPRSPDLTCLDFYLWGRLKDLLFQDKPTTRENMMGRI</sequence>
<reference evidence="1 3" key="1">
    <citation type="journal article" date="2013" name="Genome Biol.">
        <title>Draft genome of the mountain pine beetle, Dendroctonus ponderosae Hopkins, a major forest pest.</title>
        <authorList>
            <person name="Keeling C.I."/>
            <person name="Yuen M.M."/>
            <person name="Liao N.Y."/>
            <person name="Docking T.R."/>
            <person name="Chan S.K."/>
            <person name="Taylor G.A."/>
            <person name="Palmquist D.L."/>
            <person name="Jackman S.D."/>
            <person name="Nguyen A."/>
            <person name="Li M."/>
            <person name="Henderson H."/>
            <person name="Janes J.K."/>
            <person name="Zhao Y."/>
            <person name="Pandoh P."/>
            <person name="Moore R."/>
            <person name="Sperling F.A."/>
            <person name="Huber D.P."/>
            <person name="Birol I."/>
            <person name="Jones S.J."/>
            <person name="Bohlmann J."/>
        </authorList>
    </citation>
    <scope>NUCLEOTIDE SEQUENCE</scope>
</reference>
<name>N6URX7_DENPD</name>
<organism evidence="1">
    <name type="scientific">Dendroctonus ponderosae</name>
    <name type="common">Mountain pine beetle</name>
    <dbReference type="NCBI Taxonomy" id="77166"/>
    <lineage>
        <taxon>Eukaryota</taxon>
        <taxon>Metazoa</taxon>
        <taxon>Ecdysozoa</taxon>
        <taxon>Arthropoda</taxon>
        <taxon>Hexapoda</taxon>
        <taxon>Insecta</taxon>
        <taxon>Pterygota</taxon>
        <taxon>Neoptera</taxon>
        <taxon>Endopterygota</taxon>
        <taxon>Coleoptera</taxon>
        <taxon>Polyphaga</taxon>
        <taxon>Cucujiformia</taxon>
        <taxon>Curculionidae</taxon>
        <taxon>Scolytinae</taxon>
        <taxon>Dendroctonus</taxon>
    </lineage>
</organism>
<evidence type="ECO:0000313" key="1">
    <source>
        <dbReference type="EMBL" id="ENN81487.1"/>
    </source>
</evidence>
<gene>
    <name evidence="2" type="ORF">D910_12650</name>
    <name evidence="1" type="ORF">YQE_02109</name>
</gene>
<dbReference type="HOGENOM" id="CLU_2388466_0_0_1"/>
<dbReference type="STRING" id="77166.N6URX7"/>
<evidence type="ECO:0000313" key="3">
    <source>
        <dbReference type="Proteomes" id="UP000030742"/>
    </source>
</evidence>
<protein>
    <submittedName>
        <fullName evidence="1">Uncharacterized protein</fullName>
    </submittedName>
</protein>
<dbReference type="PANTHER" id="PTHR47326">
    <property type="entry name" value="TRANSPOSABLE ELEMENT TC3 TRANSPOSASE-LIKE PROTEIN"/>
    <property type="match status" value="1"/>
</dbReference>
<dbReference type="Gene3D" id="3.30.420.10">
    <property type="entry name" value="Ribonuclease H-like superfamily/Ribonuclease H"/>
    <property type="match status" value="1"/>
</dbReference>
<dbReference type="EMBL" id="KB632426">
    <property type="protein sequence ID" value="ERL95386.1"/>
    <property type="molecule type" value="Genomic_DNA"/>
</dbReference>